<comment type="subcellular location">
    <subcellularLocation>
        <location evidence="1">Cell membrane</location>
    </subcellularLocation>
</comment>
<evidence type="ECO:0000256" key="1">
    <source>
        <dbReference type="ARBA" id="ARBA00004236"/>
    </source>
</evidence>
<keyword evidence="5 6" id="KW-0472">Membrane</keyword>
<keyword evidence="8" id="KW-1185">Reference proteome</keyword>
<name>A0A1H6QY63_9GAMM</name>
<proteinExistence type="predicted"/>
<sequence>MKRVSHLKKNQVYWALLAFLILVLVSAVDVRASANMPAETDQHGQNQPESPAAVAEVQVYLEPANADQGAATQPNASSAGYSSAELTDQVLKVFLGLAAVLAVIFLLAWLGGAQNSQIMRPLAVYPLGARERLLLLAVGEQQILLALSPQQGVQCLHVFAEPVIHPETDAPATPTSFAKVLASVQPFKPKP</sequence>
<evidence type="ECO:0000256" key="4">
    <source>
        <dbReference type="ARBA" id="ARBA00022989"/>
    </source>
</evidence>
<keyword evidence="4 6" id="KW-1133">Transmembrane helix</keyword>
<feature type="transmembrane region" description="Helical" evidence="6">
    <location>
        <begin position="90"/>
        <end position="110"/>
    </location>
</feature>
<evidence type="ECO:0000313" key="8">
    <source>
        <dbReference type="Proteomes" id="UP000242999"/>
    </source>
</evidence>
<organism evidence="7 8">
    <name type="scientific">Allopseudospirillum japonicum</name>
    <dbReference type="NCBI Taxonomy" id="64971"/>
    <lineage>
        <taxon>Bacteria</taxon>
        <taxon>Pseudomonadati</taxon>
        <taxon>Pseudomonadota</taxon>
        <taxon>Gammaproteobacteria</taxon>
        <taxon>Oceanospirillales</taxon>
        <taxon>Oceanospirillaceae</taxon>
        <taxon>Allopseudospirillum</taxon>
    </lineage>
</organism>
<keyword evidence="3 6" id="KW-0812">Transmembrane</keyword>
<dbReference type="RefSeq" id="WP_218138969.1">
    <property type="nucleotide sequence ID" value="NZ_FNYH01000002.1"/>
</dbReference>
<dbReference type="InterPro" id="IPR022781">
    <property type="entry name" value="Flagellar_biosynth_FliO"/>
</dbReference>
<evidence type="ECO:0000256" key="3">
    <source>
        <dbReference type="ARBA" id="ARBA00022692"/>
    </source>
</evidence>
<keyword evidence="2" id="KW-1003">Cell membrane</keyword>
<reference evidence="8" key="1">
    <citation type="submission" date="2016-10" db="EMBL/GenBank/DDBJ databases">
        <authorList>
            <person name="Varghese N."/>
            <person name="Submissions S."/>
        </authorList>
    </citation>
    <scope>NUCLEOTIDE SEQUENCE [LARGE SCALE GENOMIC DNA]</scope>
    <source>
        <strain evidence="8">DSM 7165</strain>
    </source>
</reference>
<accession>A0A1H6QY63</accession>
<evidence type="ECO:0000256" key="5">
    <source>
        <dbReference type="ARBA" id="ARBA00023136"/>
    </source>
</evidence>
<dbReference type="AlphaFoldDB" id="A0A1H6QY63"/>
<dbReference type="EMBL" id="FNYH01000002">
    <property type="protein sequence ID" value="SEI45914.1"/>
    <property type="molecule type" value="Genomic_DNA"/>
</dbReference>
<gene>
    <name evidence="7" type="ORF">SAMN05421831_102116</name>
</gene>
<protein>
    <submittedName>
        <fullName evidence="7">Flagellar biogenesis protein FliO</fullName>
    </submittedName>
</protein>
<dbReference type="Proteomes" id="UP000242999">
    <property type="component" value="Unassembled WGS sequence"/>
</dbReference>
<dbReference type="GO" id="GO:0016020">
    <property type="term" value="C:membrane"/>
    <property type="evidence" value="ECO:0007669"/>
    <property type="project" value="InterPro"/>
</dbReference>
<keyword evidence="7" id="KW-0282">Flagellum</keyword>
<evidence type="ECO:0000313" key="7">
    <source>
        <dbReference type="EMBL" id="SEI45914.1"/>
    </source>
</evidence>
<dbReference type="Pfam" id="PF04347">
    <property type="entry name" value="FliO"/>
    <property type="match status" value="1"/>
</dbReference>
<dbReference type="GO" id="GO:0044781">
    <property type="term" value="P:bacterial-type flagellum organization"/>
    <property type="evidence" value="ECO:0007669"/>
    <property type="project" value="InterPro"/>
</dbReference>
<evidence type="ECO:0000256" key="2">
    <source>
        <dbReference type="ARBA" id="ARBA00022475"/>
    </source>
</evidence>
<keyword evidence="7" id="KW-0969">Cilium</keyword>
<keyword evidence="7" id="KW-0966">Cell projection</keyword>
<dbReference type="STRING" id="64971.SAMN05421831_102116"/>
<evidence type="ECO:0000256" key="6">
    <source>
        <dbReference type="SAM" id="Phobius"/>
    </source>
</evidence>